<name>A0A918XG23_9ACTN</name>
<accession>A0A918XG23</accession>
<dbReference type="PANTHER" id="PTHR43156">
    <property type="entry name" value="STAGE II SPORULATION PROTEIN E-RELATED"/>
    <property type="match status" value="1"/>
</dbReference>
<dbReference type="Pfam" id="PF07228">
    <property type="entry name" value="SpoIIE"/>
    <property type="match status" value="1"/>
</dbReference>
<evidence type="ECO:0000259" key="3">
    <source>
        <dbReference type="SMART" id="SM00331"/>
    </source>
</evidence>
<evidence type="ECO:0000313" key="4">
    <source>
        <dbReference type="EMBL" id="GHD30097.1"/>
    </source>
</evidence>
<dbReference type="Gene3D" id="3.60.40.10">
    <property type="entry name" value="PPM-type phosphatase domain"/>
    <property type="match status" value="1"/>
</dbReference>
<protein>
    <recommendedName>
        <fullName evidence="3">PPM-type phosphatase domain-containing protein</fullName>
    </recommendedName>
</protein>
<evidence type="ECO:0000256" key="1">
    <source>
        <dbReference type="ARBA" id="ARBA00022801"/>
    </source>
</evidence>
<dbReference type="InterPro" id="IPR001932">
    <property type="entry name" value="PPM-type_phosphatase-like_dom"/>
</dbReference>
<sequence length="587" mass="63398">MGNDDVDYRGSVPPQTSEAPSGSQIAGLSAGPDESMERFARLVTHLLRVPMAVVSLVEDGHCVLPGLAGVGEPWSSSRQVPLPRTEDSNAPSTGEPPVGDTGRVAQALGAASWTQAPLTDDDGKLLGFLIAIDTTARTWNSREGEALHDLAHVCGAELRLRLLVKKNERARLKARSAYRRSRMLMRMADELAGTTDLTLVQRSVKKLVTTDLRPAHVELLLVEGPCLRRVIDPENPSAAGMVYQECDLDGGRPEAVAVRTGTIVKIPEETALEEFPSEVRTAFAAEGLASAVFLPLPVGHDPVGALVLGWQDPYEVDPVEHALFRSLAEYVARAVRHVTYVADQVRSAQEMQRAMLTEIPSVPGLEIEALYLPAARAQGAMVGGDWYDVYLLPEDARGTLAFTVGDITGHDLSATILMGQVRTMLRQADLDHPDQDPALVLSAFERANAKLGLGASGTLVYARLEETRSGWLLIWTNAGHLGPLLTSVDGAVEQLPEQDLLFHPDLPTMRGLSHQRLLEPGSTLLLFTDGLVEKRGQDMEVAVDRTARLLANGVDTPLPTLLQEITEANAADTSEDDVVLLAIRLAR</sequence>
<feature type="region of interest" description="Disordered" evidence="2">
    <location>
        <begin position="1"/>
        <end position="32"/>
    </location>
</feature>
<comment type="caution">
    <text evidence="4">The sequence shown here is derived from an EMBL/GenBank/DDBJ whole genome shotgun (WGS) entry which is preliminary data.</text>
</comment>
<feature type="domain" description="PPM-type phosphatase" evidence="3">
    <location>
        <begin position="362"/>
        <end position="585"/>
    </location>
</feature>
<keyword evidence="5" id="KW-1185">Reference proteome</keyword>
<dbReference type="SUPFAM" id="SSF55781">
    <property type="entry name" value="GAF domain-like"/>
    <property type="match status" value="2"/>
</dbReference>
<dbReference type="InterPro" id="IPR036457">
    <property type="entry name" value="PPM-type-like_dom_sf"/>
</dbReference>
<feature type="region of interest" description="Disordered" evidence="2">
    <location>
        <begin position="73"/>
        <end position="101"/>
    </location>
</feature>
<dbReference type="Gene3D" id="3.30.450.40">
    <property type="match status" value="2"/>
</dbReference>
<organism evidence="4 5">
    <name type="scientific">Nocardiopsis kunsanensis</name>
    <dbReference type="NCBI Taxonomy" id="141693"/>
    <lineage>
        <taxon>Bacteria</taxon>
        <taxon>Bacillati</taxon>
        <taxon>Actinomycetota</taxon>
        <taxon>Actinomycetes</taxon>
        <taxon>Streptosporangiales</taxon>
        <taxon>Nocardiopsidaceae</taxon>
        <taxon>Nocardiopsis</taxon>
    </lineage>
</organism>
<dbReference type="RefSeq" id="WP_160166725.1">
    <property type="nucleotide sequence ID" value="NZ_BMXL01000017.1"/>
</dbReference>
<dbReference type="InterPro" id="IPR029016">
    <property type="entry name" value="GAF-like_dom_sf"/>
</dbReference>
<evidence type="ECO:0000313" key="5">
    <source>
        <dbReference type="Proteomes" id="UP000654947"/>
    </source>
</evidence>
<dbReference type="AlphaFoldDB" id="A0A918XG23"/>
<keyword evidence="1" id="KW-0378">Hydrolase</keyword>
<dbReference type="GO" id="GO:0016791">
    <property type="term" value="F:phosphatase activity"/>
    <property type="evidence" value="ECO:0007669"/>
    <property type="project" value="TreeGrafter"/>
</dbReference>
<evidence type="ECO:0000256" key="2">
    <source>
        <dbReference type="SAM" id="MobiDB-lite"/>
    </source>
</evidence>
<dbReference type="PANTHER" id="PTHR43156:SF2">
    <property type="entry name" value="STAGE II SPORULATION PROTEIN E"/>
    <property type="match status" value="1"/>
</dbReference>
<dbReference type="SUPFAM" id="SSF81606">
    <property type="entry name" value="PP2C-like"/>
    <property type="match status" value="1"/>
</dbReference>
<feature type="compositionally biased region" description="Polar residues" evidence="2">
    <location>
        <begin position="13"/>
        <end position="26"/>
    </location>
</feature>
<reference evidence="4 5" key="1">
    <citation type="journal article" date="2014" name="Int. J. Syst. Evol. Microbiol.">
        <title>Complete genome sequence of Corynebacterium casei LMG S-19264T (=DSM 44701T), isolated from a smear-ripened cheese.</title>
        <authorList>
            <consortium name="US DOE Joint Genome Institute (JGI-PGF)"/>
            <person name="Walter F."/>
            <person name="Albersmeier A."/>
            <person name="Kalinowski J."/>
            <person name="Ruckert C."/>
        </authorList>
    </citation>
    <scope>NUCLEOTIDE SEQUENCE [LARGE SCALE GENOMIC DNA]</scope>
    <source>
        <strain evidence="4 5">KCTC 19473</strain>
    </source>
</reference>
<dbReference type="Proteomes" id="UP000654947">
    <property type="component" value="Unassembled WGS sequence"/>
</dbReference>
<dbReference type="InterPro" id="IPR052016">
    <property type="entry name" value="Bact_Sigma-Reg"/>
</dbReference>
<dbReference type="SMART" id="SM00331">
    <property type="entry name" value="PP2C_SIG"/>
    <property type="match status" value="1"/>
</dbReference>
<proteinExistence type="predicted"/>
<dbReference type="EMBL" id="BMXL01000017">
    <property type="protein sequence ID" value="GHD30097.1"/>
    <property type="molecule type" value="Genomic_DNA"/>
</dbReference>
<gene>
    <name evidence="4" type="ORF">GCM10007147_31620</name>
</gene>